<evidence type="ECO:0000313" key="2">
    <source>
        <dbReference type="EMBL" id="TWT67907.1"/>
    </source>
</evidence>
<feature type="domain" description="N-acetyltransferase" evidence="1">
    <location>
        <begin position="21"/>
        <end position="163"/>
    </location>
</feature>
<keyword evidence="2" id="KW-0808">Transferase</keyword>
<dbReference type="PROSITE" id="PS51186">
    <property type="entry name" value="GNAT"/>
    <property type="match status" value="1"/>
</dbReference>
<reference evidence="2 3" key="1">
    <citation type="submission" date="2019-02" db="EMBL/GenBank/DDBJ databases">
        <title>Deep-cultivation of Planctomycetes and their phenomic and genomic characterization uncovers novel biology.</title>
        <authorList>
            <person name="Wiegand S."/>
            <person name="Jogler M."/>
            <person name="Boedeker C."/>
            <person name="Pinto D."/>
            <person name="Vollmers J."/>
            <person name="Rivas-Marin E."/>
            <person name="Kohn T."/>
            <person name="Peeters S.H."/>
            <person name="Heuer A."/>
            <person name="Rast P."/>
            <person name="Oberbeckmann S."/>
            <person name="Bunk B."/>
            <person name="Jeske O."/>
            <person name="Meyerdierks A."/>
            <person name="Storesund J.E."/>
            <person name="Kallscheuer N."/>
            <person name="Luecker S."/>
            <person name="Lage O.M."/>
            <person name="Pohl T."/>
            <person name="Merkel B.J."/>
            <person name="Hornburger P."/>
            <person name="Mueller R.-W."/>
            <person name="Bruemmer F."/>
            <person name="Labrenz M."/>
            <person name="Spormann A.M."/>
            <person name="Op Den Camp H."/>
            <person name="Overmann J."/>
            <person name="Amann R."/>
            <person name="Jetten M.S.M."/>
            <person name="Mascher T."/>
            <person name="Medema M.H."/>
            <person name="Devos D.P."/>
            <person name="Kaster A.-K."/>
            <person name="Ovreas L."/>
            <person name="Rohde M."/>
            <person name="Galperin M.Y."/>
            <person name="Jogler C."/>
        </authorList>
    </citation>
    <scope>NUCLEOTIDE SEQUENCE [LARGE SCALE GENOMIC DNA]</scope>
    <source>
        <strain evidence="2 3">Pan14r</strain>
    </source>
</reference>
<accession>A0A5C5XX43</accession>
<dbReference type="Gene3D" id="3.40.630.30">
    <property type="match status" value="1"/>
</dbReference>
<proteinExistence type="predicted"/>
<comment type="caution">
    <text evidence="2">The sequence shown here is derived from an EMBL/GenBank/DDBJ whole genome shotgun (WGS) entry which is preliminary data.</text>
</comment>
<dbReference type="Pfam" id="PF13673">
    <property type="entry name" value="Acetyltransf_10"/>
    <property type="match status" value="1"/>
</dbReference>
<name>A0A5C5XX43_9PLAN</name>
<dbReference type="Proteomes" id="UP000317238">
    <property type="component" value="Unassembled WGS sequence"/>
</dbReference>
<sequence>MVPSDPTDSSNGDSSLRWMVCSFDDLSRRWLYRLLQARQEVFTIEQHVICQDLDDLDFDAQHVLCVDGDRVAAYARVLAAGTRYDEPSFGRVLTTTDYRGIGLGKALVRRCVQTIETLAPDSPSSRISAQLYLKDFYASFGYVPFGDVYLEDAIDHIAMRRMR</sequence>
<evidence type="ECO:0000259" key="1">
    <source>
        <dbReference type="PROSITE" id="PS51186"/>
    </source>
</evidence>
<keyword evidence="2" id="KW-0012">Acyltransferase</keyword>
<organism evidence="2 3">
    <name type="scientific">Crateriforma conspicua</name>
    <dbReference type="NCBI Taxonomy" id="2527996"/>
    <lineage>
        <taxon>Bacteria</taxon>
        <taxon>Pseudomonadati</taxon>
        <taxon>Planctomycetota</taxon>
        <taxon>Planctomycetia</taxon>
        <taxon>Planctomycetales</taxon>
        <taxon>Planctomycetaceae</taxon>
        <taxon>Crateriforma</taxon>
    </lineage>
</organism>
<dbReference type="AlphaFoldDB" id="A0A5C5XX43"/>
<dbReference type="InterPro" id="IPR016181">
    <property type="entry name" value="Acyl_CoA_acyltransferase"/>
</dbReference>
<dbReference type="InterPro" id="IPR000182">
    <property type="entry name" value="GNAT_dom"/>
</dbReference>
<dbReference type="GO" id="GO:0016747">
    <property type="term" value="F:acyltransferase activity, transferring groups other than amino-acyl groups"/>
    <property type="evidence" value="ECO:0007669"/>
    <property type="project" value="InterPro"/>
</dbReference>
<dbReference type="SUPFAM" id="SSF55729">
    <property type="entry name" value="Acyl-CoA N-acyltransferases (Nat)"/>
    <property type="match status" value="1"/>
</dbReference>
<protein>
    <submittedName>
        <fullName evidence="2">Putative acyltransferase</fullName>
    </submittedName>
</protein>
<keyword evidence="3" id="KW-1185">Reference proteome</keyword>
<evidence type="ECO:0000313" key="3">
    <source>
        <dbReference type="Proteomes" id="UP000317238"/>
    </source>
</evidence>
<dbReference type="EMBL" id="SJPL01000001">
    <property type="protein sequence ID" value="TWT67907.1"/>
    <property type="molecule type" value="Genomic_DNA"/>
</dbReference>
<dbReference type="CDD" id="cd04301">
    <property type="entry name" value="NAT_SF"/>
    <property type="match status" value="1"/>
</dbReference>
<gene>
    <name evidence="2" type="ORF">Pan14r_01450</name>
</gene>